<name>A0A841ZSE8_9LIST</name>
<dbReference type="RefSeq" id="WP_185374810.1">
    <property type="nucleotide sequence ID" value="NZ_JAARRM010000006.1"/>
</dbReference>
<feature type="transmembrane region" description="Helical" evidence="1">
    <location>
        <begin position="176"/>
        <end position="195"/>
    </location>
</feature>
<organism evidence="2 3">
    <name type="scientific">Listeria aquatica</name>
    <dbReference type="NCBI Taxonomy" id="1494960"/>
    <lineage>
        <taxon>Bacteria</taxon>
        <taxon>Bacillati</taxon>
        <taxon>Bacillota</taxon>
        <taxon>Bacilli</taxon>
        <taxon>Bacillales</taxon>
        <taxon>Listeriaceae</taxon>
        <taxon>Listeria</taxon>
    </lineage>
</organism>
<feature type="transmembrane region" description="Helical" evidence="1">
    <location>
        <begin position="397"/>
        <end position="414"/>
    </location>
</feature>
<dbReference type="AlphaFoldDB" id="A0A841ZSE8"/>
<evidence type="ECO:0000313" key="2">
    <source>
        <dbReference type="EMBL" id="MBC1522324.1"/>
    </source>
</evidence>
<keyword evidence="1" id="KW-1133">Transmembrane helix</keyword>
<feature type="transmembrane region" description="Helical" evidence="1">
    <location>
        <begin position="202"/>
        <end position="218"/>
    </location>
</feature>
<feature type="transmembrane region" description="Helical" evidence="1">
    <location>
        <begin position="41"/>
        <end position="61"/>
    </location>
</feature>
<feature type="transmembrane region" description="Helical" evidence="1">
    <location>
        <begin position="374"/>
        <end position="391"/>
    </location>
</feature>
<feature type="transmembrane region" description="Helical" evidence="1">
    <location>
        <begin position="224"/>
        <end position="239"/>
    </location>
</feature>
<keyword evidence="1" id="KW-0812">Transmembrane</keyword>
<feature type="transmembrane region" description="Helical" evidence="1">
    <location>
        <begin position="347"/>
        <end position="367"/>
    </location>
</feature>
<reference evidence="2 3" key="1">
    <citation type="submission" date="2020-03" db="EMBL/GenBank/DDBJ databases">
        <title>Soil Listeria distribution.</title>
        <authorList>
            <person name="Liao J."/>
            <person name="Wiedmann M."/>
        </authorList>
    </citation>
    <scope>NUCLEOTIDE SEQUENCE [LARGE SCALE GENOMIC DNA]</scope>
    <source>
        <strain evidence="2 3">FSL L7-1507</strain>
    </source>
</reference>
<dbReference type="Proteomes" id="UP000559885">
    <property type="component" value="Unassembled WGS sequence"/>
</dbReference>
<evidence type="ECO:0000256" key="1">
    <source>
        <dbReference type="SAM" id="Phobius"/>
    </source>
</evidence>
<protein>
    <recommendedName>
        <fullName evidence="4">Oligosaccharide repeat unit polymerase</fullName>
    </recommendedName>
</protein>
<evidence type="ECO:0008006" key="4">
    <source>
        <dbReference type="Google" id="ProtNLM"/>
    </source>
</evidence>
<gene>
    <name evidence="2" type="ORF">HB912_11770</name>
</gene>
<feature type="transmembrane region" description="Helical" evidence="1">
    <location>
        <begin position="126"/>
        <end position="147"/>
    </location>
</feature>
<comment type="caution">
    <text evidence="2">The sequence shown here is derived from an EMBL/GenBank/DDBJ whole genome shotgun (WGS) entry which is preliminary data.</text>
</comment>
<feature type="transmembrane region" description="Helical" evidence="1">
    <location>
        <begin position="251"/>
        <end position="272"/>
    </location>
</feature>
<feature type="transmembrane region" description="Helical" evidence="1">
    <location>
        <begin position="96"/>
        <end position="114"/>
    </location>
</feature>
<feature type="transmembrane region" description="Helical" evidence="1">
    <location>
        <begin position="68"/>
        <end position="84"/>
    </location>
</feature>
<keyword evidence="1" id="KW-0472">Membrane</keyword>
<dbReference type="EMBL" id="JAARRM010000006">
    <property type="protein sequence ID" value="MBC1522324.1"/>
    <property type="molecule type" value="Genomic_DNA"/>
</dbReference>
<evidence type="ECO:0000313" key="3">
    <source>
        <dbReference type="Proteomes" id="UP000559885"/>
    </source>
</evidence>
<sequence length="422" mass="47516">MNKIVTILSILGYIFFLQYAYSHLISPVYSYYTLTNLHPSAGVHLLSAFLAVLPACFANISVKRPSQAVFWILYLFVAVPIMIIPDYVRENPFDDFFFFKLCVLLSLCILYGAGKMNLLEVYQFKVYPLFIKLGLGVLAIGLLFILIKTYGLKTKLVGFDDVYDVRFSYRDSTIGISGYVLSWWSKIVGPGLFVWGIVSKKYLFLFLGLVAQFIAYNISGQKSIILSVVFIVAVMLAMFKKGQFFGRNFSILAFLLVTGCFLMDQLSGGIAFTELISRRLLMLPAVLTSHYFDFFSINPQTHLGHSVLGWLFPYSYHSTPAFLIGETYFGDAEVSANANLWADAFSAFGYFGVFLFTCILSFILWIYDSFVEGKNVLFFTGFIVMPVWGLIDSSLITSMLTHGILIAILLACFLRTDGIKSK</sequence>
<proteinExistence type="predicted"/>
<accession>A0A841ZSE8</accession>